<dbReference type="EMBL" id="PVEO01000006">
    <property type="protein sequence ID" value="PQV47772.1"/>
    <property type="molecule type" value="Genomic_DNA"/>
</dbReference>
<dbReference type="AlphaFoldDB" id="A0A362X1Q2"/>
<evidence type="ECO:0000256" key="1">
    <source>
        <dbReference type="SAM" id="MobiDB-lite"/>
    </source>
</evidence>
<accession>A0A362X1Q2</accession>
<gene>
    <name evidence="2" type="ORF">CLV33_10691</name>
</gene>
<sequence length="29" mass="3498">MRTLNTNQVTETLNGTKTNTWNSKRRYRI</sequence>
<dbReference type="Proteomes" id="UP000251545">
    <property type="component" value="Unassembled WGS sequence"/>
</dbReference>
<proteinExistence type="predicted"/>
<protein>
    <submittedName>
        <fullName evidence="2">Uncharacterized protein</fullName>
    </submittedName>
</protein>
<name>A0A362X1Q2_9FLAO</name>
<feature type="compositionally biased region" description="Polar residues" evidence="1">
    <location>
        <begin position="1"/>
        <end position="22"/>
    </location>
</feature>
<reference evidence="2 3" key="1">
    <citation type="submission" date="2018-02" db="EMBL/GenBank/DDBJ databases">
        <title>Genomic Encyclopedia of Archaeal and Bacterial Type Strains, Phase II (KMG-II): from individual species to whole genera.</title>
        <authorList>
            <person name="Goeker M."/>
        </authorList>
    </citation>
    <scope>NUCLEOTIDE SEQUENCE [LARGE SCALE GENOMIC DNA]</scope>
    <source>
        <strain evidence="2 3">DSM 21165</strain>
    </source>
</reference>
<organism evidence="2 3">
    <name type="scientific">Jejuia pallidilutea</name>
    <dbReference type="NCBI Taxonomy" id="504487"/>
    <lineage>
        <taxon>Bacteria</taxon>
        <taxon>Pseudomonadati</taxon>
        <taxon>Bacteroidota</taxon>
        <taxon>Flavobacteriia</taxon>
        <taxon>Flavobacteriales</taxon>
        <taxon>Flavobacteriaceae</taxon>
        <taxon>Jejuia</taxon>
    </lineage>
</organism>
<feature type="region of interest" description="Disordered" evidence="1">
    <location>
        <begin position="1"/>
        <end position="29"/>
    </location>
</feature>
<evidence type="ECO:0000313" key="3">
    <source>
        <dbReference type="Proteomes" id="UP000251545"/>
    </source>
</evidence>
<evidence type="ECO:0000313" key="2">
    <source>
        <dbReference type="EMBL" id="PQV47772.1"/>
    </source>
</evidence>
<comment type="caution">
    <text evidence="2">The sequence shown here is derived from an EMBL/GenBank/DDBJ whole genome shotgun (WGS) entry which is preliminary data.</text>
</comment>